<keyword evidence="9" id="KW-1185">Reference proteome</keyword>
<evidence type="ECO:0000256" key="4">
    <source>
        <dbReference type="ARBA" id="ARBA00023242"/>
    </source>
</evidence>
<keyword evidence="3" id="KW-0690">Ribosome biogenesis</keyword>
<dbReference type="InterPro" id="IPR020719">
    <property type="entry name" value="RNA3'_term_phos_cycl-like_CS"/>
</dbReference>
<dbReference type="SUPFAM" id="SSF55205">
    <property type="entry name" value="EPT/RTPC-like"/>
    <property type="match status" value="1"/>
</dbReference>
<name>A0A6G0TUA1_APHGL</name>
<dbReference type="InterPro" id="IPR016443">
    <property type="entry name" value="RNA3'_term_phos_cyc_type_2"/>
</dbReference>
<evidence type="ECO:0000256" key="5">
    <source>
        <dbReference type="SAM" id="MobiDB-lite"/>
    </source>
</evidence>
<dbReference type="PIRSF" id="PIRSF005378">
    <property type="entry name" value="RNA3'_term_phos_cycl_euk"/>
    <property type="match status" value="1"/>
</dbReference>
<feature type="domain" description="RNA 3'-terminal phosphate cyclase insert" evidence="7">
    <location>
        <begin position="224"/>
        <end position="327"/>
    </location>
</feature>
<dbReference type="NCBIfam" id="TIGR03400">
    <property type="entry name" value="18S_RNA_Rcl1p"/>
    <property type="match status" value="1"/>
</dbReference>
<dbReference type="InterPro" id="IPR000228">
    <property type="entry name" value="RNA3'_term_phos_cyc"/>
</dbReference>
<organism evidence="8 9">
    <name type="scientific">Aphis glycines</name>
    <name type="common">Soybean aphid</name>
    <dbReference type="NCBI Taxonomy" id="307491"/>
    <lineage>
        <taxon>Eukaryota</taxon>
        <taxon>Metazoa</taxon>
        <taxon>Ecdysozoa</taxon>
        <taxon>Arthropoda</taxon>
        <taxon>Hexapoda</taxon>
        <taxon>Insecta</taxon>
        <taxon>Pterygota</taxon>
        <taxon>Neoptera</taxon>
        <taxon>Paraneoptera</taxon>
        <taxon>Hemiptera</taxon>
        <taxon>Sternorrhyncha</taxon>
        <taxon>Aphidomorpha</taxon>
        <taxon>Aphidoidea</taxon>
        <taxon>Aphididae</taxon>
        <taxon>Aphidini</taxon>
        <taxon>Aphis</taxon>
        <taxon>Aphis</taxon>
    </lineage>
</organism>
<reference evidence="8 9" key="1">
    <citation type="submission" date="2019-08" db="EMBL/GenBank/DDBJ databases">
        <title>The genome of the soybean aphid Biotype 1, its phylome, world population structure and adaptation to the North American continent.</title>
        <authorList>
            <person name="Giordano R."/>
            <person name="Donthu R.K."/>
            <person name="Hernandez A.G."/>
            <person name="Wright C.L."/>
            <person name="Zimin A.V."/>
        </authorList>
    </citation>
    <scope>NUCLEOTIDE SEQUENCE [LARGE SCALE GENOMIC DNA]</scope>
    <source>
        <tissue evidence="8">Whole aphids</tissue>
    </source>
</reference>
<evidence type="ECO:0000256" key="3">
    <source>
        <dbReference type="ARBA" id="ARBA00022517"/>
    </source>
</evidence>
<dbReference type="Gene3D" id="3.65.10.20">
    <property type="entry name" value="RNA 3'-terminal phosphate cyclase domain"/>
    <property type="match status" value="1"/>
</dbReference>
<accession>A0A6G0TUA1</accession>
<evidence type="ECO:0000313" key="9">
    <source>
        <dbReference type="Proteomes" id="UP000475862"/>
    </source>
</evidence>
<evidence type="ECO:0000259" key="7">
    <source>
        <dbReference type="Pfam" id="PF05189"/>
    </source>
</evidence>
<dbReference type="Gene3D" id="3.30.360.20">
    <property type="entry name" value="RNA 3'-terminal phosphate cyclase, insert domain"/>
    <property type="match status" value="1"/>
</dbReference>
<dbReference type="Proteomes" id="UP000475862">
    <property type="component" value="Unassembled WGS sequence"/>
</dbReference>
<keyword evidence="4" id="KW-0539">Nucleus</keyword>
<protein>
    <recommendedName>
        <fullName evidence="10">RNA 3'-terminal phosphate cyclase-like protein</fullName>
    </recommendedName>
</protein>
<dbReference type="AlphaFoldDB" id="A0A6G0TUA1"/>
<gene>
    <name evidence="8" type="ORF">AGLY_005814</name>
</gene>
<dbReference type="InterPro" id="IPR023797">
    <property type="entry name" value="RNA3'_phos_cyclase_dom"/>
</dbReference>
<dbReference type="Pfam" id="PF05189">
    <property type="entry name" value="RTC_insert"/>
    <property type="match status" value="1"/>
</dbReference>
<dbReference type="InterPro" id="IPR013791">
    <property type="entry name" value="RNA3'-term_phos_cycl_insert"/>
</dbReference>
<dbReference type="InterPro" id="IPR037136">
    <property type="entry name" value="RNA3'_phos_cyclase_dom_sf"/>
</dbReference>
<comment type="caution">
    <text evidence="8">The sequence shown here is derived from an EMBL/GenBank/DDBJ whole genome shotgun (WGS) entry which is preliminary data.</text>
</comment>
<dbReference type="GO" id="GO:0004521">
    <property type="term" value="F:RNA endonuclease activity"/>
    <property type="evidence" value="ECO:0007669"/>
    <property type="project" value="TreeGrafter"/>
</dbReference>
<proteinExistence type="inferred from homology"/>
<dbReference type="GO" id="GO:0000479">
    <property type="term" value="P:endonucleolytic cleavage of tricistronic rRNA transcript (SSU-rRNA, 5.8S rRNA, LSU-rRNA)"/>
    <property type="evidence" value="ECO:0007669"/>
    <property type="project" value="TreeGrafter"/>
</dbReference>
<evidence type="ECO:0000256" key="2">
    <source>
        <dbReference type="ARBA" id="ARBA00007089"/>
    </source>
</evidence>
<evidence type="ECO:0000313" key="8">
    <source>
        <dbReference type="EMBL" id="KAE9537842.1"/>
    </source>
</evidence>
<dbReference type="InterPro" id="IPR036553">
    <property type="entry name" value="RPTC_insert"/>
</dbReference>
<evidence type="ECO:0008006" key="10">
    <source>
        <dbReference type="Google" id="ProtNLM"/>
    </source>
</evidence>
<feature type="domain" description="RNA 3'-terminal phosphate cyclase" evidence="6">
    <location>
        <begin position="52"/>
        <end position="380"/>
    </location>
</feature>
<evidence type="ECO:0000256" key="1">
    <source>
        <dbReference type="ARBA" id="ARBA00004604"/>
    </source>
</evidence>
<dbReference type="PANTHER" id="PTHR11096:SF1">
    <property type="entry name" value="RNA 3'-TERMINAL PHOSPHATE CYCLASE-LIKE PROTEIN"/>
    <property type="match status" value="1"/>
</dbReference>
<feature type="compositionally biased region" description="Polar residues" evidence="5">
    <location>
        <begin position="16"/>
        <end position="27"/>
    </location>
</feature>
<dbReference type="EMBL" id="VYZN01000017">
    <property type="protein sequence ID" value="KAE9537842.1"/>
    <property type="molecule type" value="Genomic_DNA"/>
</dbReference>
<sequence>MAPKQRMRIANEKASKNITQRGNVPKSTKSEKNKTPVSPWLLALFLFVVCGSGCSNFRTRIILSLLSGKPVKIRNIRSQENEPGLKEFEVNFLRLVDKLTNGTNLDVNETGTDLYFQPGLLIGGAIDHECCKLRGIGYYLELIIMIAPYCKKGIQATLKGVTNNQKDPSVDAFKAGALTILQRILLLATDATMEIKKRGMEPDGGGEVYFSCEPVKYTKALQLTDFGKIKKIRGTFFSLRVSPSISNRMVEKAKSVMLKFIPDVYFTVDHPKGKLCGKSPGFGANIVASTTNGIILTADSVSLPFTGQRTTAEEVAENVASAMLEEIWRGGCIDSSFQSIVLLYMALRQKDVSHVVLGPLSPYTIQFLRHLKEFFGISFKLEPYINSQNEDLSQGCDSKILVTGVGIGYNKLV</sequence>
<dbReference type="CDD" id="cd00875">
    <property type="entry name" value="RNA_Cyclase_Class_I"/>
    <property type="match status" value="1"/>
</dbReference>
<dbReference type="OrthoDB" id="1911237at2759"/>
<feature type="region of interest" description="Disordered" evidence="5">
    <location>
        <begin position="1"/>
        <end position="34"/>
    </location>
</feature>
<dbReference type="InterPro" id="IPR013792">
    <property type="entry name" value="RNA3'P_cycl/enolpyr_Trfase_a/b"/>
</dbReference>
<evidence type="ECO:0000259" key="6">
    <source>
        <dbReference type="Pfam" id="PF01137"/>
    </source>
</evidence>
<dbReference type="GO" id="GO:0005730">
    <property type="term" value="C:nucleolus"/>
    <property type="evidence" value="ECO:0007669"/>
    <property type="project" value="UniProtKB-SubCell"/>
</dbReference>
<dbReference type="PROSITE" id="PS01287">
    <property type="entry name" value="RTC"/>
    <property type="match status" value="1"/>
</dbReference>
<dbReference type="PANTHER" id="PTHR11096">
    <property type="entry name" value="RNA 3' TERMINAL PHOSPHATE CYCLASE"/>
    <property type="match status" value="1"/>
</dbReference>
<dbReference type="Pfam" id="PF01137">
    <property type="entry name" value="RTC"/>
    <property type="match status" value="1"/>
</dbReference>
<comment type="subcellular location">
    <subcellularLocation>
        <location evidence="1">Nucleus</location>
        <location evidence="1">Nucleolus</location>
    </subcellularLocation>
</comment>
<comment type="similarity">
    <text evidence="2">Belongs to the RNA 3'-terminal cyclase family. Type 2 subfamily.</text>
</comment>
<dbReference type="GO" id="GO:0005789">
    <property type="term" value="C:endoplasmic reticulum membrane"/>
    <property type="evidence" value="ECO:0007669"/>
    <property type="project" value="UniProtKB-SubCell"/>
</dbReference>